<reference evidence="10" key="1">
    <citation type="submission" date="2023-08" db="EMBL/GenBank/DDBJ databases">
        <title>Rhodospirillaceae gen. nov., a novel taxon isolated from the Yangtze River Yuezi River estuary sludge.</title>
        <authorList>
            <person name="Ruan L."/>
        </authorList>
    </citation>
    <scope>NUCLEOTIDE SEQUENCE [LARGE SCALE GENOMIC DNA]</scope>
    <source>
        <strain evidence="10">R-7</strain>
    </source>
</reference>
<dbReference type="SUPFAM" id="SSF103481">
    <property type="entry name" value="Multidrug resistance efflux transporter EmrE"/>
    <property type="match status" value="2"/>
</dbReference>
<evidence type="ECO:0000256" key="4">
    <source>
        <dbReference type="ARBA" id="ARBA00022989"/>
    </source>
</evidence>
<dbReference type="EMBL" id="JAUYVI010000001">
    <property type="protein sequence ID" value="MDQ7246682.1"/>
    <property type="molecule type" value="Genomic_DNA"/>
</dbReference>
<keyword evidence="2" id="KW-1003">Cell membrane</keyword>
<evidence type="ECO:0000256" key="7">
    <source>
        <dbReference type="SAM" id="Phobius"/>
    </source>
</evidence>
<evidence type="ECO:0000256" key="6">
    <source>
        <dbReference type="SAM" id="MobiDB-lite"/>
    </source>
</evidence>
<gene>
    <name evidence="9" type="ORF">Q8A70_03355</name>
</gene>
<feature type="transmembrane region" description="Helical" evidence="7">
    <location>
        <begin position="120"/>
        <end position="138"/>
    </location>
</feature>
<comment type="caution">
    <text evidence="9">The sequence shown here is derived from an EMBL/GenBank/DDBJ whole genome shotgun (WGS) entry which is preliminary data.</text>
</comment>
<dbReference type="Proteomes" id="UP001230156">
    <property type="component" value="Unassembled WGS sequence"/>
</dbReference>
<evidence type="ECO:0000256" key="5">
    <source>
        <dbReference type="ARBA" id="ARBA00023136"/>
    </source>
</evidence>
<dbReference type="InterPro" id="IPR051258">
    <property type="entry name" value="Diverse_Substrate_Transporter"/>
</dbReference>
<keyword evidence="3 7" id="KW-0812">Transmembrane</keyword>
<comment type="subcellular location">
    <subcellularLocation>
        <location evidence="1">Cell membrane</location>
        <topology evidence="1">Multi-pass membrane protein</topology>
    </subcellularLocation>
</comment>
<proteinExistence type="predicted"/>
<dbReference type="PANTHER" id="PTHR42920">
    <property type="entry name" value="OS03G0707200 PROTEIN-RELATED"/>
    <property type="match status" value="1"/>
</dbReference>
<feature type="transmembrane region" description="Helical" evidence="7">
    <location>
        <begin position="64"/>
        <end position="88"/>
    </location>
</feature>
<feature type="transmembrane region" description="Helical" evidence="7">
    <location>
        <begin position="261"/>
        <end position="278"/>
    </location>
</feature>
<keyword evidence="4 7" id="KW-1133">Transmembrane helix</keyword>
<accession>A0ABU0YG41</accession>
<feature type="transmembrane region" description="Helical" evidence="7">
    <location>
        <begin position="94"/>
        <end position="113"/>
    </location>
</feature>
<dbReference type="PANTHER" id="PTHR42920:SF11">
    <property type="entry name" value="INNER MEMBRANE PROTEIN YTFF"/>
    <property type="match status" value="1"/>
</dbReference>
<dbReference type="Pfam" id="PF00892">
    <property type="entry name" value="EamA"/>
    <property type="match status" value="2"/>
</dbReference>
<protein>
    <submittedName>
        <fullName evidence="9">DMT family transporter</fullName>
    </submittedName>
</protein>
<evidence type="ECO:0000313" key="9">
    <source>
        <dbReference type="EMBL" id="MDQ7246682.1"/>
    </source>
</evidence>
<keyword evidence="5 7" id="KW-0472">Membrane</keyword>
<evidence type="ECO:0000313" key="10">
    <source>
        <dbReference type="Proteomes" id="UP001230156"/>
    </source>
</evidence>
<evidence type="ECO:0000259" key="8">
    <source>
        <dbReference type="Pfam" id="PF00892"/>
    </source>
</evidence>
<feature type="transmembrane region" description="Helical" evidence="7">
    <location>
        <begin position="182"/>
        <end position="200"/>
    </location>
</feature>
<feature type="domain" description="EamA" evidence="8">
    <location>
        <begin position="1"/>
        <end position="135"/>
    </location>
</feature>
<feature type="transmembrane region" description="Helical" evidence="7">
    <location>
        <begin position="206"/>
        <end position="226"/>
    </location>
</feature>
<feature type="region of interest" description="Disordered" evidence="6">
    <location>
        <begin position="297"/>
        <end position="321"/>
    </location>
</feature>
<evidence type="ECO:0000256" key="3">
    <source>
        <dbReference type="ARBA" id="ARBA00022692"/>
    </source>
</evidence>
<sequence>MIGILYALLSAGLFGLSTPLAKLLLGDVSPWLLAGLLYLGSGLGLALVRLVRRSNEAGLSRRDVPWFGAAVLSGGVVGPVLLVFGLAQSSASEAALLLNLESVMTLAIAWIVFKENVDRRLLIGAAAIVAGAAVLAWPRDAAVGLSWGPVLIAGACLAWAIDNNLTRKVAAADPMQIAMVKGLVAGIANVAIALALGAPLPGAAAAAGAGVLGFFSYGVSLTLFVLALRHLGTARTGAYYALAPFIGAGVAILLLGEPIGVAFVAGGFLMAVGLWLHLSEQHLHEHVHDPLEHEHVHVHDAHHRHAHAPGTPPEPHVHAHRHARLIHRHPHYPDLHHRHSH</sequence>
<evidence type="ECO:0000256" key="1">
    <source>
        <dbReference type="ARBA" id="ARBA00004651"/>
    </source>
</evidence>
<name>A0ABU0YG41_9PROT</name>
<dbReference type="InterPro" id="IPR000620">
    <property type="entry name" value="EamA_dom"/>
</dbReference>
<feature type="transmembrane region" description="Helical" evidence="7">
    <location>
        <begin position="31"/>
        <end position="52"/>
    </location>
</feature>
<keyword evidence="10" id="KW-1185">Reference proteome</keyword>
<dbReference type="InterPro" id="IPR037185">
    <property type="entry name" value="EmrE-like"/>
</dbReference>
<feature type="transmembrane region" description="Helical" evidence="7">
    <location>
        <begin position="238"/>
        <end position="255"/>
    </location>
</feature>
<feature type="transmembrane region" description="Helical" evidence="7">
    <location>
        <begin position="144"/>
        <end position="161"/>
    </location>
</feature>
<organism evidence="9 10">
    <name type="scientific">Dongia sedimenti</name>
    <dbReference type="NCBI Taxonomy" id="3064282"/>
    <lineage>
        <taxon>Bacteria</taxon>
        <taxon>Pseudomonadati</taxon>
        <taxon>Pseudomonadota</taxon>
        <taxon>Alphaproteobacteria</taxon>
        <taxon>Rhodospirillales</taxon>
        <taxon>Dongiaceae</taxon>
        <taxon>Dongia</taxon>
    </lineage>
</organism>
<evidence type="ECO:0000256" key="2">
    <source>
        <dbReference type="ARBA" id="ARBA00022475"/>
    </source>
</evidence>
<dbReference type="RefSeq" id="WP_379954072.1">
    <property type="nucleotide sequence ID" value="NZ_JAUYVI010000001.1"/>
</dbReference>
<feature type="domain" description="EamA" evidence="8">
    <location>
        <begin position="147"/>
        <end position="276"/>
    </location>
</feature>